<reference evidence="4" key="1">
    <citation type="submission" date="2022-08" db="EMBL/GenBank/DDBJ databases">
        <title>Corynebacterium sp. nov., isolated from clinical breast specimens.</title>
        <authorList>
            <person name="Zhang T."/>
        </authorList>
    </citation>
    <scope>NUCLEOTIDE SEQUENCE</scope>
    <source>
        <strain evidence="4">CCUG 57942</strain>
    </source>
</reference>
<sequence>MRKSLIAGVTAGALVLAGLNAPSATSETKPEGTGINTEDAEVFRKTADAFEKLSAEGNSSSSEESSSSKTDNKKNKGPRKPGDPSPGLEGLNPDPKNDPLYIDPEKNPLKEVSSSDMFLEWTDDMEEGDGKDFVQAWARNSSVPDTANPVELWKQEAQGSAMMSSGFFTGDFAQSSAGSSQATSVLIPVFLGMLVIGSLIELVMRGVRMAQP</sequence>
<name>A0A9Q4IIA4_9CORY</name>
<keyword evidence="2" id="KW-0472">Membrane</keyword>
<dbReference type="Proteomes" id="UP001071110">
    <property type="component" value="Unassembled WGS sequence"/>
</dbReference>
<feature type="chain" id="PRO_5040389123" description="Secreted protein" evidence="3">
    <location>
        <begin position="27"/>
        <end position="212"/>
    </location>
</feature>
<keyword evidence="5" id="KW-1185">Reference proteome</keyword>
<gene>
    <name evidence="4" type="ORF">NUW87_08665</name>
</gene>
<evidence type="ECO:0000313" key="5">
    <source>
        <dbReference type="Proteomes" id="UP001071110"/>
    </source>
</evidence>
<evidence type="ECO:0000256" key="1">
    <source>
        <dbReference type="SAM" id="MobiDB-lite"/>
    </source>
</evidence>
<evidence type="ECO:0008006" key="6">
    <source>
        <dbReference type="Google" id="ProtNLM"/>
    </source>
</evidence>
<protein>
    <recommendedName>
        <fullName evidence="6">Secreted protein</fullName>
    </recommendedName>
</protein>
<feature type="region of interest" description="Disordered" evidence="1">
    <location>
        <begin position="18"/>
        <end position="108"/>
    </location>
</feature>
<feature type="signal peptide" evidence="3">
    <location>
        <begin position="1"/>
        <end position="26"/>
    </location>
</feature>
<feature type="transmembrane region" description="Helical" evidence="2">
    <location>
        <begin position="185"/>
        <end position="204"/>
    </location>
</feature>
<accession>A0A9Q4IIA4</accession>
<organism evidence="4 5">
    <name type="scientific">Corynebacterium pilbarense</name>
    <dbReference type="NCBI Taxonomy" id="1288393"/>
    <lineage>
        <taxon>Bacteria</taxon>
        <taxon>Bacillati</taxon>
        <taxon>Actinomycetota</taxon>
        <taxon>Actinomycetes</taxon>
        <taxon>Mycobacteriales</taxon>
        <taxon>Corynebacteriaceae</taxon>
        <taxon>Corynebacterium</taxon>
    </lineage>
</organism>
<evidence type="ECO:0000313" key="4">
    <source>
        <dbReference type="EMBL" id="MCZ2221443.1"/>
    </source>
</evidence>
<dbReference type="AlphaFoldDB" id="A0A9Q4IIA4"/>
<proteinExistence type="predicted"/>
<feature type="compositionally biased region" description="Low complexity" evidence="1">
    <location>
        <begin position="59"/>
        <end position="68"/>
    </location>
</feature>
<keyword evidence="2" id="KW-1133">Transmembrane helix</keyword>
<evidence type="ECO:0000256" key="2">
    <source>
        <dbReference type="SAM" id="Phobius"/>
    </source>
</evidence>
<dbReference type="EMBL" id="JANRML010000011">
    <property type="protein sequence ID" value="MCZ2221443.1"/>
    <property type="molecule type" value="Genomic_DNA"/>
</dbReference>
<comment type="caution">
    <text evidence="4">The sequence shown here is derived from an EMBL/GenBank/DDBJ whole genome shotgun (WGS) entry which is preliminary data.</text>
</comment>
<evidence type="ECO:0000256" key="3">
    <source>
        <dbReference type="SAM" id="SignalP"/>
    </source>
</evidence>
<keyword evidence="3" id="KW-0732">Signal</keyword>
<keyword evidence="2" id="KW-0812">Transmembrane</keyword>
<feature type="compositionally biased region" description="Basic and acidic residues" evidence="1">
    <location>
        <begin position="41"/>
        <end position="54"/>
    </location>
</feature>
<dbReference type="RefSeq" id="WP_269028077.1">
    <property type="nucleotide sequence ID" value="NZ_BAABDP010000004.1"/>
</dbReference>